<organism evidence="1 2">
    <name type="scientific">Dreissena polymorpha</name>
    <name type="common">Zebra mussel</name>
    <name type="synonym">Mytilus polymorpha</name>
    <dbReference type="NCBI Taxonomy" id="45954"/>
    <lineage>
        <taxon>Eukaryota</taxon>
        <taxon>Metazoa</taxon>
        <taxon>Spiralia</taxon>
        <taxon>Lophotrochozoa</taxon>
        <taxon>Mollusca</taxon>
        <taxon>Bivalvia</taxon>
        <taxon>Autobranchia</taxon>
        <taxon>Heteroconchia</taxon>
        <taxon>Euheterodonta</taxon>
        <taxon>Imparidentia</taxon>
        <taxon>Neoheterodontei</taxon>
        <taxon>Myida</taxon>
        <taxon>Dreissenoidea</taxon>
        <taxon>Dreissenidae</taxon>
        <taxon>Dreissena</taxon>
    </lineage>
</organism>
<reference evidence="1" key="1">
    <citation type="journal article" date="2019" name="bioRxiv">
        <title>The Genome of the Zebra Mussel, Dreissena polymorpha: A Resource for Invasive Species Research.</title>
        <authorList>
            <person name="McCartney M.A."/>
            <person name="Auch B."/>
            <person name="Kono T."/>
            <person name="Mallez S."/>
            <person name="Zhang Y."/>
            <person name="Obille A."/>
            <person name="Becker A."/>
            <person name="Abrahante J.E."/>
            <person name="Garbe J."/>
            <person name="Badalamenti J.P."/>
            <person name="Herman A."/>
            <person name="Mangelson H."/>
            <person name="Liachko I."/>
            <person name="Sullivan S."/>
            <person name="Sone E.D."/>
            <person name="Koren S."/>
            <person name="Silverstein K.A.T."/>
            <person name="Beckman K.B."/>
            <person name="Gohl D.M."/>
        </authorList>
    </citation>
    <scope>NUCLEOTIDE SEQUENCE</scope>
    <source>
        <strain evidence="1">Duluth1</strain>
        <tissue evidence="1">Whole animal</tissue>
    </source>
</reference>
<reference evidence="1" key="2">
    <citation type="submission" date="2020-11" db="EMBL/GenBank/DDBJ databases">
        <authorList>
            <person name="McCartney M.A."/>
            <person name="Auch B."/>
            <person name="Kono T."/>
            <person name="Mallez S."/>
            <person name="Becker A."/>
            <person name="Gohl D.M."/>
            <person name="Silverstein K.A.T."/>
            <person name="Koren S."/>
            <person name="Bechman K.B."/>
            <person name="Herman A."/>
            <person name="Abrahante J.E."/>
            <person name="Garbe J."/>
        </authorList>
    </citation>
    <scope>NUCLEOTIDE SEQUENCE</scope>
    <source>
        <strain evidence="1">Duluth1</strain>
        <tissue evidence="1">Whole animal</tissue>
    </source>
</reference>
<dbReference type="AlphaFoldDB" id="A0A9D4NQS7"/>
<sequence length="67" mass="7613">MSDSDMDRLYNFALEIFENCGRTPVESFNDAMEAKYLFKQFDLSVSDKCTIRLPSESVDCKGGIEFG</sequence>
<accession>A0A9D4NQS7</accession>
<keyword evidence="2" id="KW-1185">Reference proteome</keyword>
<evidence type="ECO:0000313" key="2">
    <source>
        <dbReference type="Proteomes" id="UP000828390"/>
    </source>
</evidence>
<gene>
    <name evidence="1" type="ORF">DPMN_022684</name>
</gene>
<comment type="caution">
    <text evidence="1">The sequence shown here is derived from an EMBL/GenBank/DDBJ whole genome shotgun (WGS) entry which is preliminary data.</text>
</comment>
<proteinExistence type="predicted"/>
<dbReference type="Proteomes" id="UP000828390">
    <property type="component" value="Unassembled WGS sequence"/>
</dbReference>
<name>A0A9D4NQS7_DREPO</name>
<dbReference type="EMBL" id="JAIWYP010000001">
    <property type="protein sequence ID" value="KAH3898452.1"/>
    <property type="molecule type" value="Genomic_DNA"/>
</dbReference>
<evidence type="ECO:0000313" key="1">
    <source>
        <dbReference type="EMBL" id="KAH3898452.1"/>
    </source>
</evidence>
<protein>
    <submittedName>
        <fullName evidence="1">Uncharacterized protein</fullName>
    </submittedName>
</protein>